<proteinExistence type="predicted"/>
<dbReference type="EMBL" id="LAZR01000039">
    <property type="protein sequence ID" value="KKO00669.1"/>
    <property type="molecule type" value="Genomic_DNA"/>
</dbReference>
<reference evidence="2" key="1">
    <citation type="journal article" date="2015" name="Nature">
        <title>Complex archaea that bridge the gap between prokaryotes and eukaryotes.</title>
        <authorList>
            <person name="Spang A."/>
            <person name="Saw J.H."/>
            <person name="Jorgensen S.L."/>
            <person name="Zaremba-Niedzwiedzka K."/>
            <person name="Martijn J."/>
            <person name="Lind A.E."/>
            <person name="van Eijk R."/>
            <person name="Schleper C."/>
            <person name="Guy L."/>
            <person name="Ettema T.J."/>
        </authorList>
    </citation>
    <scope>NUCLEOTIDE SEQUENCE</scope>
</reference>
<evidence type="ECO:0000256" key="1">
    <source>
        <dbReference type="SAM" id="MobiDB-lite"/>
    </source>
</evidence>
<dbReference type="AlphaFoldDB" id="A0A0F9Y7Q5"/>
<comment type="caution">
    <text evidence="2">The sequence shown here is derived from an EMBL/GenBank/DDBJ whole genome shotgun (WGS) entry which is preliminary data.</text>
</comment>
<feature type="compositionally biased region" description="Low complexity" evidence="1">
    <location>
        <begin position="32"/>
        <end position="43"/>
    </location>
</feature>
<name>A0A0F9Y7Q5_9ZZZZ</name>
<organism evidence="2">
    <name type="scientific">marine sediment metagenome</name>
    <dbReference type="NCBI Taxonomy" id="412755"/>
    <lineage>
        <taxon>unclassified sequences</taxon>
        <taxon>metagenomes</taxon>
        <taxon>ecological metagenomes</taxon>
    </lineage>
</organism>
<evidence type="ECO:0000313" key="2">
    <source>
        <dbReference type="EMBL" id="KKO00669.1"/>
    </source>
</evidence>
<accession>A0A0F9Y7Q5</accession>
<sequence length="484" mass="52235">MVAIVVHLRGRTDEPFESPVATSPEPSLPPEVAAATKPATRPAPVAPPATKPAATSPAVELVTTSPAIGPVVASTAAAPVTTSPAVELRAAKPAAPPAPVHEPIFGLPAYASEHFLIYSNASAEGVADAAARLENMYAEFRRDFADVYEPSDTRAKAFFIGNKDAFEAAGGVPGPPGAFRVIGDSVGPRLLVRHGGDNMYIEITQLVQHEGWHQFCWDHIRQRAPIWVDEGLGYYYSNAIWTGDLTIHGGINPSVYRNLSAATSNFMPVGDLVGLNDTSWQFWQRQVGFWPPYMEVWSIIYFLKHADGGQHEPLLRQYIADVAAGADTSASLGAIVALQDRWMGWLNSFKPTATHVKFFEAIAATLTGHLARAQINGQTFESIDEFLTAAKAGKLQLGPIGSDTWLPRSIMGECVRYINMFGKGYVARGDGPFEMVLEYVDGVPAARVKLGKVTLDIRATATVIDGRVVSVKIEHLSQAHPDMQ</sequence>
<feature type="region of interest" description="Disordered" evidence="1">
    <location>
        <begin position="14"/>
        <end position="53"/>
    </location>
</feature>
<gene>
    <name evidence="2" type="ORF">LCGC14_0124430</name>
</gene>
<protein>
    <recommendedName>
        <fullName evidence="3">DUF1570 domain-containing protein</fullName>
    </recommendedName>
</protein>
<evidence type="ECO:0008006" key="3">
    <source>
        <dbReference type="Google" id="ProtNLM"/>
    </source>
</evidence>